<keyword evidence="1" id="KW-1133">Transmembrane helix</keyword>
<sequence length="29" mass="3070">MSVERIVGLLVAVALVGLLVAGVKFPDRF</sequence>
<evidence type="ECO:0000256" key="1">
    <source>
        <dbReference type="SAM" id="Phobius"/>
    </source>
</evidence>
<keyword evidence="1" id="KW-0472">Membrane</keyword>
<protein>
    <submittedName>
        <fullName evidence="2">K(+)-transporting ATPase subunit F</fullName>
    </submittedName>
</protein>
<accession>A0ABY8AJD7</accession>
<keyword evidence="3" id="KW-1185">Reference proteome</keyword>
<reference evidence="2 3" key="1">
    <citation type="submission" date="2022-03" db="EMBL/GenBank/DDBJ databases">
        <title>Streptomyces yunnanensis P86,complete genome.</title>
        <authorList>
            <person name="Chen S."/>
            <person name="Zhang Q."/>
        </authorList>
    </citation>
    <scope>NUCLEOTIDE SEQUENCE [LARGE SCALE GENOMIC DNA]</scope>
    <source>
        <strain evidence="2 3">P86</strain>
    </source>
</reference>
<feature type="transmembrane region" description="Helical" evidence="1">
    <location>
        <begin position="6"/>
        <end position="25"/>
    </location>
</feature>
<dbReference type="GeneID" id="79895284"/>
<proteinExistence type="predicted"/>
<organism evidence="2 3">
    <name type="scientific">Streptomyces yunnanensis</name>
    <dbReference type="NCBI Taxonomy" id="156453"/>
    <lineage>
        <taxon>Bacteria</taxon>
        <taxon>Bacillati</taxon>
        <taxon>Actinomycetota</taxon>
        <taxon>Actinomycetes</taxon>
        <taxon>Kitasatosporales</taxon>
        <taxon>Streptomycetaceae</taxon>
        <taxon>Streptomyces</taxon>
    </lineage>
</organism>
<keyword evidence="1" id="KW-0812">Transmembrane</keyword>
<evidence type="ECO:0000313" key="3">
    <source>
        <dbReference type="Proteomes" id="UP001218629"/>
    </source>
</evidence>
<name>A0ABY8AJD7_9ACTN</name>
<evidence type="ECO:0000313" key="2">
    <source>
        <dbReference type="EMBL" id="WEB45003.1"/>
    </source>
</evidence>
<dbReference type="RefSeq" id="WP_039639290.1">
    <property type="nucleotide sequence ID" value="NZ_CP095749.1"/>
</dbReference>
<dbReference type="Proteomes" id="UP001218629">
    <property type="component" value="Chromosome"/>
</dbReference>
<gene>
    <name evidence="2" type="ORF">MOV08_40750</name>
</gene>
<dbReference type="EMBL" id="CP095749">
    <property type="protein sequence ID" value="WEB45003.1"/>
    <property type="molecule type" value="Genomic_DNA"/>
</dbReference>